<evidence type="ECO:0000256" key="1">
    <source>
        <dbReference type="ARBA" id="ARBA00022737"/>
    </source>
</evidence>
<accession>A0A6G1I557</accession>
<sequence length="422" mass="47979">MSKLEGDASPTPHILVVDALDECEGEDDIGGILDLFRLLKKTRLRLFLTSRPEVSIRSPLSEMPTSEHLDFVLHRIEKSTVDNDIRFFLRHELERLARGRSFDKDWPGEQDIDSLVRNASGLFIWAETACRFIRQGKALAPEKLSLILDQSHSTVKAPEKHLDEIYATVLRQSLTDYEDDDAEKLRSTLKELLGSIVVLFNSLSAQSLSGLLKIPQSKVNGALNDLHAILDIPEEPANALRLHHPSFRDFLLDSRRSGDTGFWVDEEQAHQTLATNCMDLMCKFLKQDQLEIGQPGALATDTEPSQVDRCPPPEVQYACLYWIQHLEKGGSQLKNDGQISRSLPKRLLRWVKAQGRTQHFEKGGSQLRDDDQVHRFLKKHLLHWLEALGWMQKVSEGFHAIASLESMISAQRCPNYRSLFMT</sequence>
<organism evidence="3 4">
    <name type="scientific">Trichodelitschia bisporula</name>
    <dbReference type="NCBI Taxonomy" id="703511"/>
    <lineage>
        <taxon>Eukaryota</taxon>
        <taxon>Fungi</taxon>
        <taxon>Dikarya</taxon>
        <taxon>Ascomycota</taxon>
        <taxon>Pezizomycotina</taxon>
        <taxon>Dothideomycetes</taxon>
        <taxon>Dothideomycetes incertae sedis</taxon>
        <taxon>Phaeotrichales</taxon>
        <taxon>Phaeotrichaceae</taxon>
        <taxon>Trichodelitschia</taxon>
    </lineage>
</organism>
<dbReference type="EMBL" id="ML996689">
    <property type="protein sequence ID" value="KAF2403402.1"/>
    <property type="molecule type" value="Genomic_DNA"/>
</dbReference>
<protein>
    <recommendedName>
        <fullName evidence="2">Nephrocystin 3-like N-terminal domain-containing protein</fullName>
    </recommendedName>
</protein>
<dbReference type="OrthoDB" id="674604at2759"/>
<evidence type="ECO:0000313" key="4">
    <source>
        <dbReference type="Proteomes" id="UP000799640"/>
    </source>
</evidence>
<reference evidence="3" key="1">
    <citation type="journal article" date="2020" name="Stud. Mycol.">
        <title>101 Dothideomycetes genomes: a test case for predicting lifestyles and emergence of pathogens.</title>
        <authorList>
            <person name="Haridas S."/>
            <person name="Albert R."/>
            <person name="Binder M."/>
            <person name="Bloem J."/>
            <person name="Labutti K."/>
            <person name="Salamov A."/>
            <person name="Andreopoulos B."/>
            <person name="Baker S."/>
            <person name="Barry K."/>
            <person name="Bills G."/>
            <person name="Bluhm B."/>
            <person name="Cannon C."/>
            <person name="Castanera R."/>
            <person name="Culley D."/>
            <person name="Daum C."/>
            <person name="Ezra D."/>
            <person name="Gonzalez J."/>
            <person name="Henrissat B."/>
            <person name="Kuo A."/>
            <person name="Liang C."/>
            <person name="Lipzen A."/>
            <person name="Lutzoni F."/>
            <person name="Magnuson J."/>
            <person name="Mondo S."/>
            <person name="Nolan M."/>
            <person name="Ohm R."/>
            <person name="Pangilinan J."/>
            <person name="Park H.-J."/>
            <person name="Ramirez L."/>
            <person name="Alfaro M."/>
            <person name="Sun H."/>
            <person name="Tritt A."/>
            <person name="Yoshinaga Y."/>
            <person name="Zwiers L.-H."/>
            <person name="Turgeon B."/>
            <person name="Goodwin S."/>
            <person name="Spatafora J."/>
            <person name="Crous P."/>
            <person name="Grigoriev I."/>
        </authorList>
    </citation>
    <scope>NUCLEOTIDE SEQUENCE</scope>
    <source>
        <strain evidence="3">CBS 262.69</strain>
    </source>
</reference>
<keyword evidence="1" id="KW-0677">Repeat</keyword>
<evidence type="ECO:0000313" key="3">
    <source>
        <dbReference type="EMBL" id="KAF2403402.1"/>
    </source>
</evidence>
<evidence type="ECO:0000259" key="2">
    <source>
        <dbReference type="Pfam" id="PF24883"/>
    </source>
</evidence>
<dbReference type="PANTHER" id="PTHR10039">
    <property type="entry name" value="AMELOGENIN"/>
    <property type="match status" value="1"/>
</dbReference>
<name>A0A6G1I557_9PEZI</name>
<proteinExistence type="predicted"/>
<gene>
    <name evidence="3" type="ORF">EJ06DRAFT_276455</name>
</gene>
<dbReference type="Pfam" id="PF24883">
    <property type="entry name" value="NPHP3_N"/>
    <property type="match status" value="1"/>
</dbReference>
<feature type="domain" description="Nephrocystin 3-like N-terminal" evidence="2">
    <location>
        <begin position="8"/>
        <end position="51"/>
    </location>
</feature>
<dbReference type="InterPro" id="IPR056884">
    <property type="entry name" value="NPHP3-like_N"/>
</dbReference>
<dbReference type="PANTHER" id="PTHR10039:SF14">
    <property type="entry name" value="NACHT DOMAIN-CONTAINING PROTEIN"/>
    <property type="match status" value="1"/>
</dbReference>
<dbReference type="Proteomes" id="UP000799640">
    <property type="component" value="Unassembled WGS sequence"/>
</dbReference>
<keyword evidence="4" id="KW-1185">Reference proteome</keyword>
<dbReference type="AlphaFoldDB" id="A0A6G1I557"/>